<dbReference type="PANTHER" id="PTHR32322">
    <property type="entry name" value="INNER MEMBRANE TRANSPORTER"/>
    <property type="match status" value="1"/>
</dbReference>
<gene>
    <name evidence="6" type="ORF">ICHIAU1_11660</name>
</gene>
<keyword evidence="7" id="KW-1185">Reference proteome</keyword>
<keyword evidence="5" id="KW-0472">Membrane</keyword>
<dbReference type="InterPro" id="IPR050638">
    <property type="entry name" value="AA-Vitamin_Transporters"/>
</dbReference>
<comment type="subcellular location">
    <subcellularLocation>
        <location evidence="1">Membrane</location>
        <topology evidence="1">Multi-pass membrane protein</topology>
    </subcellularLocation>
</comment>
<evidence type="ECO:0000313" key="7">
    <source>
        <dbReference type="Proteomes" id="UP000463961"/>
    </source>
</evidence>
<dbReference type="InterPro" id="IPR000620">
    <property type="entry name" value="EamA_dom"/>
</dbReference>
<dbReference type="PANTHER" id="PTHR32322:SF2">
    <property type="entry name" value="EAMA DOMAIN-CONTAINING PROTEIN"/>
    <property type="match status" value="1"/>
</dbReference>
<keyword evidence="3" id="KW-0812">Transmembrane</keyword>
<dbReference type="InterPro" id="IPR037185">
    <property type="entry name" value="EmrE-like"/>
</dbReference>
<proteinExistence type="inferred from homology"/>
<organism evidence="6 7">
    <name type="scientific">Fluviibacter phosphoraccumulans</name>
    <dbReference type="NCBI Taxonomy" id="1751046"/>
    <lineage>
        <taxon>Bacteria</taxon>
        <taxon>Pseudomonadati</taxon>
        <taxon>Pseudomonadota</taxon>
        <taxon>Betaproteobacteria</taxon>
        <taxon>Rhodocyclales</taxon>
        <taxon>Fluviibacteraceae</taxon>
        <taxon>Fluviibacter</taxon>
    </lineage>
</organism>
<evidence type="ECO:0000256" key="1">
    <source>
        <dbReference type="ARBA" id="ARBA00004141"/>
    </source>
</evidence>
<dbReference type="RefSeq" id="WP_335904771.1">
    <property type="nucleotide sequence ID" value="NZ_AP022345.1"/>
</dbReference>
<keyword evidence="4" id="KW-1133">Transmembrane helix</keyword>
<dbReference type="Pfam" id="PF00892">
    <property type="entry name" value="EamA"/>
    <property type="match status" value="2"/>
</dbReference>
<evidence type="ECO:0000313" key="6">
    <source>
        <dbReference type="EMBL" id="BBU68883.1"/>
    </source>
</evidence>
<evidence type="ECO:0000256" key="2">
    <source>
        <dbReference type="ARBA" id="ARBA00007362"/>
    </source>
</evidence>
<name>A0A679I7Q5_9RHOO</name>
<accession>A0A679I7Q5</accession>
<dbReference type="GO" id="GO:0016020">
    <property type="term" value="C:membrane"/>
    <property type="evidence" value="ECO:0007669"/>
    <property type="project" value="UniProtKB-SubCell"/>
</dbReference>
<dbReference type="SUPFAM" id="SSF103481">
    <property type="entry name" value="Multidrug resistance efflux transporter EmrE"/>
    <property type="match status" value="2"/>
</dbReference>
<protein>
    <submittedName>
        <fullName evidence="6">DMT transporter permease</fullName>
    </submittedName>
</protein>
<comment type="similarity">
    <text evidence="2">Belongs to the EamA transporter family.</text>
</comment>
<sequence length="320" mass="34410">MLSFMRTTTRLSHLSLALPVIGWAILFSMIWSSAFVAGKIGLRYTDPYTLLTARFLLAAVLLLFVCLPTMKKHIFSDRTLLRDALLLGALNNALYLGLTFTSLRYISPELVVVVVSCAPFLTSIIAGVLGVERIGVRIVAGIVIGFCGVLVIALARPIGTLDPTGVGLAFLGTASFAAATVFYRNRAALHSPQQVNFWQSAIAMVLLMPLALYQNAQGAATLPSLPLTAVVAYLAIVVTIGGMWMWLYLIRRSGATTASTYHLANPFCGLLLSYLVLGSEFKLTDLIGIAIIVLGLFIVTRSTSGARSESKKHQSNTPSN</sequence>
<dbReference type="Proteomes" id="UP000463961">
    <property type="component" value="Chromosome"/>
</dbReference>
<evidence type="ECO:0000256" key="3">
    <source>
        <dbReference type="ARBA" id="ARBA00022692"/>
    </source>
</evidence>
<reference evidence="7" key="1">
    <citation type="submission" date="2020-01" db="EMBL/GenBank/DDBJ databases">
        <title>Phosphoaccumulans saitamaens gen. nov., sp. nov., a polyphosphate accumulating bacterium isolated from surface river water.</title>
        <authorList>
            <person name="Watanabe K."/>
            <person name="Suda W."/>
        </authorList>
    </citation>
    <scope>NUCLEOTIDE SEQUENCE [LARGE SCALE GENOMIC DNA]</scope>
    <source>
        <strain evidence="7">ICHIAU1</strain>
    </source>
</reference>
<dbReference type="AlphaFoldDB" id="A0A679I7Q5"/>
<evidence type="ECO:0000256" key="4">
    <source>
        <dbReference type="ARBA" id="ARBA00022989"/>
    </source>
</evidence>
<dbReference type="EMBL" id="AP022345">
    <property type="protein sequence ID" value="BBU68883.1"/>
    <property type="molecule type" value="Genomic_DNA"/>
</dbReference>
<evidence type="ECO:0000256" key="5">
    <source>
        <dbReference type="ARBA" id="ARBA00023136"/>
    </source>
</evidence>